<evidence type="ECO:0000256" key="1">
    <source>
        <dbReference type="SAM" id="MobiDB-lite"/>
    </source>
</evidence>
<proteinExistence type="predicted"/>
<protein>
    <submittedName>
        <fullName evidence="3">Uncharacterized protein</fullName>
    </submittedName>
</protein>
<accession>A0A7S1AUT4</accession>
<evidence type="ECO:0000313" key="3">
    <source>
        <dbReference type="EMBL" id="CAD8865838.1"/>
    </source>
</evidence>
<keyword evidence="2" id="KW-1133">Transmembrane helix</keyword>
<organism evidence="3">
    <name type="scientific">Noctiluca scintillans</name>
    <name type="common">Sea sparkle</name>
    <name type="synonym">Red tide dinoflagellate</name>
    <dbReference type="NCBI Taxonomy" id="2966"/>
    <lineage>
        <taxon>Eukaryota</taxon>
        <taxon>Sar</taxon>
        <taxon>Alveolata</taxon>
        <taxon>Dinophyceae</taxon>
        <taxon>Noctilucales</taxon>
        <taxon>Noctilucaceae</taxon>
        <taxon>Noctiluca</taxon>
    </lineage>
</organism>
<feature type="transmembrane region" description="Helical" evidence="2">
    <location>
        <begin position="353"/>
        <end position="374"/>
    </location>
</feature>
<evidence type="ECO:0000256" key="2">
    <source>
        <dbReference type="SAM" id="Phobius"/>
    </source>
</evidence>
<keyword evidence="2" id="KW-0472">Membrane</keyword>
<gene>
    <name evidence="3" type="ORF">NSCI0253_LOCUS40193</name>
</gene>
<keyword evidence="2" id="KW-0812">Transmembrane</keyword>
<reference evidence="3" key="1">
    <citation type="submission" date="2021-01" db="EMBL/GenBank/DDBJ databases">
        <authorList>
            <person name="Corre E."/>
            <person name="Pelletier E."/>
            <person name="Niang G."/>
            <person name="Scheremetjew M."/>
            <person name="Finn R."/>
            <person name="Kale V."/>
            <person name="Holt S."/>
            <person name="Cochrane G."/>
            <person name="Meng A."/>
            <person name="Brown T."/>
            <person name="Cohen L."/>
        </authorList>
    </citation>
    <scope>NUCLEOTIDE SEQUENCE</scope>
</reference>
<feature type="transmembrane region" description="Helical" evidence="2">
    <location>
        <begin position="307"/>
        <end position="333"/>
    </location>
</feature>
<dbReference type="EMBL" id="HBFQ01056699">
    <property type="protein sequence ID" value="CAD8865838.1"/>
    <property type="molecule type" value="Transcribed_RNA"/>
</dbReference>
<feature type="transmembrane region" description="Helical" evidence="2">
    <location>
        <begin position="117"/>
        <end position="139"/>
    </location>
</feature>
<feature type="transmembrane region" description="Helical" evidence="2">
    <location>
        <begin position="159"/>
        <end position="187"/>
    </location>
</feature>
<feature type="transmembrane region" description="Helical" evidence="2">
    <location>
        <begin position="405"/>
        <end position="425"/>
    </location>
</feature>
<feature type="transmembrane region" description="Helical" evidence="2">
    <location>
        <begin position="510"/>
        <end position="532"/>
    </location>
</feature>
<dbReference type="AlphaFoldDB" id="A0A7S1AUT4"/>
<name>A0A7S1AUT4_NOCSC</name>
<sequence length="559" mass="63238">MRQLRRGVEGDPNQTSHEPPQNLDGPNVTSRLSPVLQQIGLHLWIMSLAVQGRSPPGSNADGYPSVHLPKGIAPLQQWLDFNPTMPVEMPLTNCVVEQMSECQSFFWGFPLTVLRNLFALVIGCFFLYGVASLAMEWLGDNSWFTCLRNSLGDKFCKGFTSHIMVSYAVAAVLQIFATTLFSGVFFWNTDQGFMPFTWIFWNLEAALGTNSSNHVEVFDELSSHNFTAFDKWKVENGTLNTIGTTFQFTLVATAIVGNVYAYRHVRKHILALDPDVFFSEDPVLHPKEYFGPNIEDLREMGKQTILYLSYLPALVFWRLFWASYVGSSIFVTLLWLVCFVCGGGKGQVEQRTFVWMVIRHVIFALSILCMHFYLRLYAEKCLLRWEDPETGRTGQRPTSRAGHILRIRCLCLFSWCQVLSCAVAATLGPFVAVYDYLKCILTALLFAMVPHKPQLAQMGEFCDYTYCCYCACLYMEKVAHHQTHVTEAVEFAGEEDGDTELILQEPGFRVGPWICGFFSILFLVPYLVWVFLNLMSRVLGLGCDIMENDGVPGILSFGC</sequence>
<feature type="region of interest" description="Disordered" evidence="1">
    <location>
        <begin position="1"/>
        <end position="29"/>
    </location>
</feature>